<dbReference type="InterPro" id="IPR013057">
    <property type="entry name" value="AA_transpt_TM"/>
</dbReference>
<keyword evidence="4 5" id="KW-0472">Membrane</keyword>
<dbReference type="AlphaFoldDB" id="A0AAD3CZN6"/>
<dbReference type="PANTHER" id="PTHR22950:SF652">
    <property type="entry name" value="TRANSMEMBRANE AMINO ACID TRANSPORTER FAMILY PROTEIN"/>
    <property type="match status" value="1"/>
</dbReference>
<evidence type="ECO:0000256" key="5">
    <source>
        <dbReference type="SAM" id="Phobius"/>
    </source>
</evidence>
<evidence type="ECO:0000256" key="4">
    <source>
        <dbReference type="ARBA" id="ARBA00023136"/>
    </source>
</evidence>
<evidence type="ECO:0000256" key="3">
    <source>
        <dbReference type="ARBA" id="ARBA00022989"/>
    </source>
</evidence>
<feature type="transmembrane region" description="Helical" evidence="5">
    <location>
        <begin position="183"/>
        <end position="210"/>
    </location>
</feature>
<evidence type="ECO:0000259" key="7">
    <source>
        <dbReference type="Pfam" id="PF01490"/>
    </source>
</evidence>
<dbReference type="GO" id="GO:0015179">
    <property type="term" value="F:L-amino acid transmembrane transporter activity"/>
    <property type="evidence" value="ECO:0007669"/>
    <property type="project" value="TreeGrafter"/>
</dbReference>
<feature type="transmembrane region" description="Helical" evidence="5">
    <location>
        <begin position="111"/>
        <end position="134"/>
    </location>
</feature>
<feature type="transmembrane region" description="Helical" evidence="5">
    <location>
        <begin position="308"/>
        <end position="334"/>
    </location>
</feature>
<reference evidence="8 9" key="1">
    <citation type="journal article" date="2021" name="Sci. Rep.">
        <title>The genome of the diatom Chaetoceros tenuissimus carries an ancient integrated fragment of an extant virus.</title>
        <authorList>
            <person name="Hongo Y."/>
            <person name="Kimura K."/>
            <person name="Takaki Y."/>
            <person name="Yoshida Y."/>
            <person name="Baba S."/>
            <person name="Kobayashi G."/>
            <person name="Nagasaki K."/>
            <person name="Hano T."/>
            <person name="Tomaru Y."/>
        </authorList>
    </citation>
    <scope>NUCLEOTIDE SEQUENCE [LARGE SCALE GENOMIC DNA]</scope>
    <source>
        <strain evidence="8 9">NIES-3715</strain>
    </source>
</reference>
<protein>
    <recommendedName>
        <fullName evidence="7">Amino acid transporter transmembrane domain-containing protein</fullName>
    </recommendedName>
</protein>
<evidence type="ECO:0000313" key="8">
    <source>
        <dbReference type="EMBL" id="GFH54111.1"/>
    </source>
</evidence>
<feature type="transmembrane region" description="Helical" evidence="5">
    <location>
        <begin position="155"/>
        <end position="177"/>
    </location>
</feature>
<keyword evidence="2 5" id="KW-0812">Transmembrane</keyword>
<feature type="domain" description="Amino acid transporter transmembrane" evidence="7">
    <location>
        <begin position="73"/>
        <end position="475"/>
    </location>
</feature>
<gene>
    <name evidence="8" type="ORF">CTEN210_10587</name>
</gene>
<evidence type="ECO:0000256" key="6">
    <source>
        <dbReference type="SAM" id="SignalP"/>
    </source>
</evidence>
<feature type="transmembrane region" description="Helical" evidence="5">
    <location>
        <begin position="394"/>
        <end position="413"/>
    </location>
</feature>
<keyword evidence="3 5" id="KW-1133">Transmembrane helix</keyword>
<feature type="signal peptide" evidence="6">
    <location>
        <begin position="1"/>
        <end position="21"/>
    </location>
</feature>
<feature type="transmembrane region" description="Helical" evidence="5">
    <location>
        <begin position="419"/>
        <end position="440"/>
    </location>
</feature>
<feature type="chain" id="PRO_5042256362" description="Amino acid transporter transmembrane domain-containing protein" evidence="6">
    <location>
        <begin position="22"/>
        <end position="483"/>
    </location>
</feature>
<evidence type="ECO:0000256" key="1">
    <source>
        <dbReference type="ARBA" id="ARBA00004141"/>
    </source>
</evidence>
<feature type="transmembrane region" description="Helical" evidence="5">
    <location>
        <begin position="461"/>
        <end position="481"/>
    </location>
</feature>
<comment type="subcellular location">
    <subcellularLocation>
        <location evidence="1">Membrane</location>
        <topology evidence="1">Multi-pass membrane protein</topology>
    </subcellularLocation>
</comment>
<dbReference type="EMBL" id="BLLK01000047">
    <property type="protein sequence ID" value="GFH54111.1"/>
    <property type="molecule type" value="Genomic_DNA"/>
</dbReference>
<feature type="transmembrane region" description="Helical" evidence="5">
    <location>
        <begin position="354"/>
        <end position="373"/>
    </location>
</feature>
<proteinExistence type="predicted"/>
<organism evidence="8 9">
    <name type="scientific">Chaetoceros tenuissimus</name>
    <dbReference type="NCBI Taxonomy" id="426638"/>
    <lineage>
        <taxon>Eukaryota</taxon>
        <taxon>Sar</taxon>
        <taxon>Stramenopiles</taxon>
        <taxon>Ochrophyta</taxon>
        <taxon>Bacillariophyta</taxon>
        <taxon>Coscinodiscophyceae</taxon>
        <taxon>Chaetocerotophycidae</taxon>
        <taxon>Chaetocerotales</taxon>
        <taxon>Chaetocerotaceae</taxon>
        <taxon>Chaetoceros</taxon>
    </lineage>
</organism>
<accession>A0AAD3CZN6</accession>
<keyword evidence="9" id="KW-1185">Reference proteome</keyword>
<keyword evidence="6" id="KW-0732">Signal</keyword>
<comment type="caution">
    <text evidence="8">The sequence shown here is derived from an EMBL/GenBank/DDBJ whole genome shotgun (WGS) entry which is preliminary data.</text>
</comment>
<dbReference type="PANTHER" id="PTHR22950">
    <property type="entry name" value="AMINO ACID TRANSPORTER"/>
    <property type="match status" value="1"/>
</dbReference>
<evidence type="ECO:0000256" key="2">
    <source>
        <dbReference type="ARBA" id="ARBA00022692"/>
    </source>
</evidence>
<evidence type="ECO:0000313" key="9">
    <source>
        <dbReference type="Proteomes" id="UP001054902"/>
    </source>
</evidence>
<dbReference type="Proteomes" id="UP001054902">
    <property type="component" value="Unassembled WGS sequence"/>
</dbReference>
<dbReference type="Pfam" id="PF01490">
    <property type="entry name" value="Aa_trans"/>
    <property type="match status" value="1"/>
</dbReference>
<name>A0AAD3CZN6_9STRA</name>
<dbReference type="GO" id="GO:0016020">
    <property type="term" value="C:membrane"/>
    <property type="evidence" value="ECO:0007669"/>
    <property type="project" value="UniProtKB-SubCell"/>
</dbReference>
<sequence length="483" mass="49777">MAVFKKSAIIAFLAFAAGASAFAPANTVPAVNEMKTSNVMPLNVRAGGSKLQMAAASAAMEKPSEGNSSGGEGTMSALTFNLVKSIVGAGVLSLPAGIAAFGNAPSAIVPAVALITVFGGLSAYSFSLIGRLCAWTNSNSYTQAWENSVGKASSNIPSISCTFMTVCATLAYSMILADTIQAIFASFGLVLSRTASLLGITSTILLPLCLLKNLASLAPFSLLGIIGMVYTAFAMGARYLGGAYASPSGVFLPDLAANLQPAFGDIGAAGVFSPNALILVCMLSNAFMAHFNAPKFYNELKDNTVKRFNTLVGSSFAISVLFFIALTAFGFLTFGANSSGLILNNYSTKDSLMGLSRIAVAISLVFSYPLAFAGCRDGILDLLNVPAEKRTDGLLNKVTVTALAGITGLALVVKDLTLVSSLGGALLGNALIYLYPPFMFRAAVKKMGDKATKGLKREVKFALANAGLGITLAVIGTKAALKL</sequence>
<feature type="transmembrane region" description="Helical" evidence="5">
    <location>
        <begin position="266"/>
        <end position="287"/>
    </location>
</feature>
<feature type="transmembrane region" description="Helical" evidence="5">
    <location>
        <begin position="222"/>
        <end position="246"/>
    </location>
</feature>